<evidence type="ECO:0000256" key="3">
    <source>
        <dbReference type="ARBA" id="ARBA00023082"/>
    </source>
</evidence>
<gene>
    <name evidence="9" type="ORF">CGE01nite_18160</name>
</gene>
<keyword evidence="5" id="KW-0804">Transcription</keyword>
<dbReference type="AlphaFoldDB" id="A0A4Y3KN41"/>
<dbReference type="Proteomes" id="UP000320461">
    <property type="component" value="Unassembled WGS sequence"/>
</dbReference>
<dbReference type="SUPFAM" id="SSF88659">
    <property type="entry name" value="Sigma3 and sigma4 domains of RNA polymerase sigma factors"/>
    <property type="match status" value="1"/>
</dbReference>
<dbReference type="Gene3D" id="1.10.1740.10">
    <property type="match status" value="1"/>
</dbReference>
<sequence>MARPWEQLLDQVARERYPRLVAHAALVAGSTSDAPDLVQEALIATFRGRARFTTVEQAEAYVRRAIASRAIDEVRRRKRERLVALRAAAEPTPPDTVEPPGPGRDVLRALALLSPRERACVVLRQMEDLSVTETAHVLNLSEGAVKRYTSDGLARLAQILGTHPHHPDETVPVRPTTTPAVQVPRLTPTTNPEGAR</sequence>
<protein>
    <submittedName>
        <fullName evidence="9">RNA polymerase sigma factor</fullName>
    </submittedName>
</protein>
<dbReference type="InterPro" id="IPR036388">
    <property type="entry name" value="WH-like_DNA-bd_sf"/>
</dbReference>
<feature type="region of interest" description="Disordered" evidence="6">
    <location>
        <begin position="163"/>
        <end position="196"/>
    </location>
</feature>
<proteinExistence type="inferred from homology"/>
<dbReference type="OrthoDB" id="3688906at2"/>
<dbReference type="InterPro" id="IPR039425">
    <property type="entry name" value="RNA_pol_sigma-70-like"/>
</dbReference>
<evidence type="ECO:0000256" key="5">
    <source>
        <dbReference type="ARBA" id="ARBA00023163"/>
    </source>
</evidence>
<keyword evidence="2" id="KW-0805">Transcription regulation</keyword>
<dbReference type="SUPFAM" id="SSF88946">
    <property type="entry name" value="Sigma2 domain of RNA polymerase sigma factors"/>
    <property type="match status" value="1"/>
</dbReference>
<dbReference type="InterPro" id="IPR007627">
    <property type="entry name" value="RNA_pol_sigma70_r2"/>
</dbReference>
<dbReference type="GO" id="GO:0016987">
    <property type="term" value="F:sigma factor activity"/>
    <property type="evidence" value="ECO:0007669"/>
    <property type="project" value="UniProtKB-KW"/>
</dbReference>
<accession>A0A4Y3KN41</accession>
<dbReference type="PANTHER" id="PTHR43133:SF50">
    <property type="entry name" value="ECF RNA POLYMERASE SIGMA FACTOR SIGM"/>
    <property type="match status" value="1"/>
</dbReference>
<dbReference type="GO" id="GO:0003677">
    <property type="term" value="F:DNA binding"/>
    <property type="evidence" value="ECO:0007669"/>
    <property type="project" value="UniProtKB-KW"/>
</dbReference>
<reference evidence="9 10" key="1">
    <citation type="submission" date="2019-06" db="EMBL/GenBank/DDBJ databases">
        <title>Whole genome shotgun sequence of Cellulomonas gelida NBRC 3748.</title>
        <authorList>
            <person name="Hosoyama A."/>
            <person name="Uohara A."/>
            <person name="Ohji S."/>
            <person name="Ichikawa N."/>
        </authorList>
    </citation>
    <scope>NUCLEOTIDE SEQUENCE [LARGE SCALE GENOMIC DNA]</scope>
    <source>
        <strain evidence="9 10">NBRC 3748</strain>
    </source>
</reference>
<feature type="domain" description="RNA polymerase sigma-70 region 2" evidence="7">
    <location>
        <begin position="15"/>
        <end position="79"/>
    </location>
</feature>
<feature type="compositionally biased region" description="Low complexity" evidence="6">
    <location>
        <begin position="172"/>
        <end position="184"/>
    </location>
</feature>
<dbReference type="PANTHER" id="PTHR43133">
    <property type="entry name" value="RNA POLYMERASE ECF-TYPE SIGMA FACTO"/>
    <property type="match status" value="1"/>
</dbReference>
<dbReference type="InterPro" id="IPR013249">
    <property type="entry name" value="RNA_pol_sigma70_r4_t2"/>
</dbReference>
<dbReference type="InterPro" id="IPR013324">
    <property type="entry name" value="RNA_pol_sigma_r3/r4-like"/>
</dbReference>
<evidence type="ECO:0000256" key="2">
    <source>
        <dbReference type="ARBA" id="ARBA00023015"/>
    </source>
</evidence>
<keyword evidence="3" id="KW-0731">Sigma factor</keyword>
<keyword evidence="4" id="KW-0238">DNA-binding</keyword>
<evidence type="ECO:0000259" key="7">
    <source>
        <dbReference type="Pfam" id="PF04542"/>
    </source>
</evidence>
<evidence type="ECO:0000256" key="6">
    <source>
        <dbReference type="SAM" id="MobiDB-lite"/>
    </source>
</evidence>
<dbReference type="InterPro" id="IPR013325">
    <property type="entry name" value="RNA_pol_sigma_r2"/>
</dbReference>
<dbReference type="Pfam" id="PF04542">
    <property type="entry name" value="Sigma70_r2"/>
    <property type="match status" value="1"/>
</dbReference>
<dbReference type="GO" id="GO:0006352">
    <property type="term" value="P:DNA-templated transcription initiation"/>
    <property type="evidence" value="ECO:0007669"/>
    <property type="project" value="InterPro"/>
</dbReference>
<evidence type="ECO:0000256" key="1">
    <source>
        <dbReference type="ARBA" id="ARBA00010641"/>
    </source>
</evidence>
<evidence type="ECO:0000256" key="4">
    <source>
        <dbReference type="ARBA" id="ARBA00023125"/>
    </source>
</evidence>
<keyword evidence="10" id="KW-1185">Reference proteome</keyword>
<dbReference type="Pfam" id="PF08281">
    <property type="entry name" value="Sigma70_r4_2"/>
    <property type="match status" value="1"/>
</dbReference>
<dbReference type="EMBL" id="BJLQ01000016">
    <property type="protein sequence ID" value="GEA84565.1"/>
    <property type="molecule type" value="Genomic_DNA"/>
</dbReference>
<evidence type="ECO:0000313" key="9">
    <source>
        <dbReference type="EMBL" id="GEA84565.1"/>
    </source>
</evidence>
<name>A0A4Y3KN41_9CELL</name>
<dbReference type="RefSeq" id="WP_048341575.1">
    <property type="nucleotide sequence ID" value="NZ_BJLQ01000016.1"/>
</dbReference>
<comment type="similarity">
    <text evidence="1">Belongs to the sigma-70 factor family. ECF subfamily.</text>
</comment>
<dbReference type="NCBIfam" id="TIGR02937">
    <property type="entry name" value="sigma70-ECF"/>
    <property type="match status" value="1"/>
</dbReference>
<evidence type="ECO:0000259" key="8">
    <source>
        <dbReference type="Pfam" id="PF08281"/>
    </source>
</evidence>
<feature type="compositionally biased region" description="Polar residues" evidence="6">
    <location>
        <begin position="187"/>
        <end position="196"/>
    </location>
</feature>
<evidence type="ECO:0000313" key="10">
    <source>
        <dbReference type="Proteomes" id="UP000320461"/>
    </source>
</evidence>
<organism evidence="9 10">
    <name type="scientific">Cellulomonas gelida</name>
    <dbReference type="NCBI Taxonomy" id="1712"/>
    <lineage>
        <taxon>Bacteria</taxon>
        <taxon>Bacillati</taxon>
        <taxon>Actinomycetota</taxon>
        <taxon>Actinomycetes</taxon>
        <taxon>Micrococcales</taxon>
        <taxon>Cellulomonadaceae</taxon>
        <taxon>Cellulomonas</taxon>
    </lineage>
</organism>
<comment type="caution">
    <text evidence="9">The sequence shown here is derived from an EMBL/GenBank/DDBJ whole genome shotgun (WGS) entry which is preliminary data.</text>
</comment>
<dbReference type="InterPro" id="IPR014284">
    <property type="entry name" value="RNA_pol_sigma-70_dom"/>
</dbReference>
<feature type="domain" description="RNA polymerase sigma factor 70 region 4 type 2" evidence="8">
    <location>
        <begin position="105"/>
        <end position="156"/>
    </location>
</feature>
<dbReference type="Gene3D" id="1.10.10.10">
    <property type="entry name" value="Winged helix-like DNA-binding domain superfamily/Winged helix DNA-binding domain"/>
    <property type="match status" value="1"/>
</dbReference>
<dbReference type="CDD" id="cd06171">
    <property type="entry name" value="Sigma70_r4"/>
    <property type="match status" value="1"/>
</dbReference>